<dbReference type="EMBL" id="CP067420">
    <property type="protein sequence ID" value="QQP87594.1"/>
    <property type="molecule type" value="Genomic_DNA"/>
</dbReference>
<feature type="transmembrane region" description="Helical" evidence="7">
    <location>
        <begin position="180"/>
        <end position="200"/>
    </location>
</feature>
<comment type="similarity">
    <text evidence="2 7">Belongs to the UPF0114 family.</text>
</comment>
<comment type="subcellular location">
    <subcellularLocation>
        <location evidence="1 7">Cell membrane</location>
        <topology evidence="1 7">Multi-pass membrane protein</topology>
    </subcellularLocation>
</comment>
<keyword evidence="6 7" id="KW-0472">Membrane</keyword>
<evidence type="ECO:0000313" key="9">
    <source>
        <dbReference type="Proteomes" id="UP000595197"/>
    </source>
</evidence>
<reference evidence="8" key="1">
    <citation type="submission" date="2021-02" db="EMBL/GenBank/DDBJ databases">
        <title>Skermanella TT6 skin isolate.</title>
        <authorList>
            <person name="Lee K."/>
            <person name="Ganzorig M."/>
        </authorList>
    </citation>
    <scope>NUCLEOTIDE SEQUENCE</scope>
    <source>
        <strain evidence="8">TT6</strain>
    </source>
</reference>
<evidence type="ECO:0000313" key="8">
    <source>
        <dbReference type="EMBL" id="QQP87594.1"/>
    </source>
</evidence>
<sequence length="227" mass="24869">MTVPHLTSTLEAPRQIGALPEPLPVPADYPHAAPAPCERGAAANGFDRIVGRLILVSRYLLVIFYLGLVVALGVYAIVYARLIYAMAQDYDEMSGVEALAIILSLIDFALVASLVVMVIISNYENFVGPIVSHRSMTVSWLARLDPGSLKIKIGSTIITISSIYLLKIMIDVEQYRSEVLVWKLAIFFSFILAALALVWIDRIGAVYRDASGRNRILPEQRTPAGPA</sequence>
<keyword evidence="5 7" id="KW-1133">Transmembrane helix</keyword>
<keyword evidence="9" id="KW-1185">Reference proteome</keyword>
<keyword evidence="4 7" id="KW-0812">Transmembrane</keyword>
<gene>
    <name evidence="8" type="ORF">IGS68_15960</name>
</gene>
<keyword evidence="3 7" id="KW-1003">Cell membrane</keyword>
<evidence type="ECO:0000256" key="4">
    <source>
        <dbReference type="ARBA" id="ARBA00022692"/>
    </source>
</evidence>
<evidence type="ECO:0000256" key="6">
    <source>
        <dbReference type="ARBA" id="ARBA00023136"/>
    </source>
</evidence>
<dbReference type="Proteomes" id="UP000595197">
    <property type="component" value="Chromosome"/>
</dbReference>
<evidence type="ECO:0000256" key="7">
    <source>
        <dbReference type="HAMAP-Rule" id="MF_00143"/>
    </source>
</evidence>
<evidence type="ECO:0000256" key="2">
    <source>
        <dbReference type="ARBA" id="ARBA00005774"/>
    </source>
</evidence>
<evidence type="ECO:0000256" key="5">
    <source>
        <dbReference type="ARBA" id="ARBA00022989"/>
    </source>
</evidence>
<protein>
    <recommendedName>
        <fullName evidence="7">UPF0114 protein IGS68_15960</fullName>
    </recommendedName>
</protein>
<organism evidence="8 9">
    <name type="scientific">Skermanella cutis</name>
    <dbReference type="NCBI Taxonomy" id="2775420"/>
    <lineage>
        <taxon>Bacteria</taxon>
        <taxon>Pseudomonadati</taxon>
        <taxon>Pseudomonadota</taxon>
        <taxon>Alphaproteobacteria</taxon>
        <taxon>Rhodospirillales</taxon>
        <taxon>Azospirillaceae</taxon>
        <taxon>Skermanella</taxon>
    </lineage>
</organism>
<evidence type="ECO:0000256" key="3">
    <source>
        <dbReference type="ARBA" id="ARBA00022475"/>
    </source>
</evidence>
<dbReference type="Pfam" id="PF03350">
    <property type="entry name" value="UPF0114"/>
    <property type="match status" value="1"/>
</dbReference>
<evidence type="ECO:0000256" key="1">
    <source>
        <dbReference type="ARBA" id="ARBA00004651"/>
    </source>
</evidence>
<dbReference type="InterPro" id="IPR005134">
    <property type="entry name" value="UPF0114"/>
</dbReference>
<dbReference type="PANTHER" id="PTHR38596:SF1">
    <property type="entry name" value="UPF0114 PROTEIN YQHA"/>
    <property type="match status" value="1"/>
</dbReference>
<dbReference type="RefSeq" id="WP_201071029.1">
    <property type="nucleotide sequence ID" value="NZ_CP067420.1"/>
</dbReference>
<dbReference type="InterPro" id="IPR020761">
    <property type="entry name" value="UPF0114_bac"/>
</dbReference>
<dbReference type="HAMAP" id="MF_00143">
    <property type="entry name" value="UPF0114"/>
    <property type="match status" value="1"/>
</dbReference>
<name>A0ABX7AZT5_9PROT</name>
<dbReference type="PANTHER" id="PTHR38596">
    <property type="entry name" value="UPF0114 PROTEIN YQHA"/>
    <property type="match status" value="1"/>
</dbReference>
<feature type="transmembrane region" description="Helical" evidence="7">
    <location>
        <begin position="59"/>
        <end position="84"/>
    </location>
</feature>
<accession>A0ABX7AZT5</accession>
<proteinExistence type="inferred from homology"/>
<feature type="transmembrane region" description="Helical" evidence="7">
    <location>
        <begin position="96"/>
        <end position="120"/>
    </location>
</feature>